<keyword evidence="5" id="KW-0732">Signal</keyword>
<reference evidence="6 7" key="2">
    <citation type="journal article" date="2019" name="G3 (Bethesda)">
        <title>Hybrid Assembly of the Genome of the Entomopathogenic Nematode Steinernema carpocapsae Identifies the X-Chromosome.</title>
        <authorList>
            <person name="Serra L."/>
            <person name="Macchietto M."/>
            <person name="Macias-Munoz A."/>
            <person name="McGill C.J."/>
            <person name="Rodriguez I.M."/>
            <person name="Rodriguez B."/>
            <person name="Murad R."/>
            <person name="Mortazavi A."/>
        </authorList>
    </citation>
    <scope>NUCLEOTIDE SEQUENCE [LARGE SCALE GENOMIC DNA]</scope>
    <source>
        <strain evidence="6 7">ALL</strain>
    </source>
</reference>
<dbReference type="InterPro" id="IPR032675">
    <property type="entry name" value="LRR_dom_sf"/>
</dbReference>
<dbReference type="PROSITE" id="PS51450">
    <property type="entry name" value="LRR"/>
    <property type="match status" value="5"/>
</dbReference>
<evidence type="ECO:0000256" key="2">
    <source>
        <dbReference type="ARBA" id="ARBA00022737"/>
    </source>
</evidence>
<evidence type="ECO:0000313" key="7">
    <source>
        <dbReference type="Proteomes" id="UP000298663"/>
    </source>
</evidence>
<evidence type="ECO:0000256" key="5">
    <source>
        <dbReference type="SAM" id="SignalP"/>
    </source>
</evidence>
<dbReference type="OrthoDB" id="1055097at2759"/>
<feature type="signal peptide" evidence="5">
    <location>
        <begin position="1"/>
        <end position="21"/>
    </location>
</feature>
<gene>
    <name evidence="6" type="ORF">L596_003311</name>
</gene>
<evidence type="ECO:0000313" key="6">
    <source>
        <dbReference type="EMBL" id="TMS36045.1"/>
    </source>
</evidence>
<organism evidence="6 7">
    <name type="scientific">Steinernema carpocapsae</name>
    <name type="common">Entomopathogenic nematode</name>
    <dbReference type="NCBI Taxonomy" id="34508"/>
    <lineage>
        <taxon>Eukaryota</taxon>
        <taxon>Metazoa</taxon>
        <taxon>Ecdysozoa</taxon>
        <taxon>Nematoda</taxon>
        <taxon>Chromadorea</taxon>
        <taxon>Rhabditida</taxon>
        <taxon>Tylenchina</taxon>
        <taxon>Panagrolaimomorpha</taxon>
        <taxon>Strongyloidoidea</taxon>
        <taxon>Steinernematidae</taxon>
        <taxon>Steinernema</taxon>
    </lineage>
</organism>
<name>A0A4U8UTR0_STECR</name>
<dbReference type="SMART" id="SM00369">
    <property type="entry name" value="LRR_TYP"/>
    <property type="match status" value="11"/>
</dbReference>
<dbReference type="InterPro" id="IPR003591">
    <property type="entry name" value="Leu-rich_rpt_typical-subtyp"/>
</dbReference>
<dbReference type="Gene3D" id="3.80.10.10">
    <property type="entry name" value="Ribonuclease Inhibitor"/>
    <property type="match status" value="2"/>
</dbReference>
<evidence type="ECO:0000256" key="4">
    <source>
        <dbReference type="SAM" id="Phobius"/>
    </source>
</evidence>
<keyword evidence="4" id="KW-1133">Transmembrane helix</keyword>
<comment type="caution">
    <text evidence="6">The sequence shown here is derived from an EMBL/GenBank/DDBJ whole genome shotgun (WGS) entry which is preliminary data.</text>
</comment>
<evidence type="ECO:0000256" key="3">
    <source>
        <dbReference type="SAM" id="MobiDB-lite"/>
    </source>
</evidence>
<feature type="compositionally biased region" description="Polar residues" evidence="3">
    <location>
        <begin position="475"/>
        <end position="489"/>
    </location>
</feature>
<feature type="transmembrane region" description="Helical" evidence="4">
    <location>
        <begin position="524"/>
        <end position="549"/>
    </location>
</feature>
<accession>A0A4U8UTR0</accession>
<dbReference type="STRING" id="34508.A0A4U8UTR0"/>
<sequence>MKHIRATFVLLCAVLLIGAHGQCSSNIKAPCSCSSTRYEPVAIVCDGADSLEDVLKALANPPLFIDSLTISNTPIIELPGQVFQGLAVKKLVLRSNGLQRIAHDAFEGVMADYTQELEIRSNKLNEVPQSGISQLRSLQSLVLSDNEIHTIPENIFLTYHSRSSLSRLDLSANNISSISEQGFLGLQNLQQLSLDKNRFTEIPTAALELLTTLEDLGLGVNAIREVRIGALPLPKLKSLSLEVNEIASIESDTFKSVPNLLYLYLSNNKFTKIYPSTFYYLSKLKVLAMSNNRISRIREDDLKHISALVRLELSDCFINNVEDGALQKIPRIQVIVLSRNQLTRIHQSMFGSLYQLVSLDLRNNEINKVDDFAFSRLRKLHQLDLSGNKLANLPKDVFYNTFQELTSIDDGYVYLNDNTWHCDSKIAWLQKWILQSNLQFAPLGSEEALCASPGKQKGARLAGVALEHAEKTSKSELTPKTTSTTPSRFPSVSSFGRQMIATTTVLSRRNLLSTEMPQQINYRAFSPLIIIIAVIALLFIFIILVVMLVRCAAERSSEKSRDDRRDLSGSVLSGYGSSTFGTGPYATDTFYRSGYPPQFIKRPSARGEAAGFNNAMNWWCY</sequence>
<dbReference type="EMBL" id="AZBU02000001">
    <property type="protein sequence ID" value="TMS36045.1"/>
    <property type="molecule type" value="Genomic_DNA"/>
</dbReference>
<dbReference type="AlphaFoldDB" id="A0A4U8UTR0"/>
<dbReference type="PRINTS" id="PR00019">
    <property type="entry name" value="LEURICHRPT"/>
</dbReference>
<dbReference type="FunFam" id="3.80.10.10:FF:001164">
    <property type="entry name" value="GH01279p"/>
    <property type="match status" value="1"/>
</dbReference>
<dbReference type="Pfam" id="PF13855">
    <property type="entry name" value="LRR_8"/>
    <property type="match status" value="3"/>
</dbReference>
<dbReference type="SUPFAM" id="SSF52058">
    <property type="entry name" value="L domain-like"/>
    <property type="match status" value="1"/>
</dbReference>
<keyword evidence="4" id="KW-0472">Membrane</keyword>
<dbReference type="PANTHER" id="PTHR24366:SF112">
    <property type="entry name" value="VASORIN"/>
    <property type="match status" value="1"/>
</dbReference>
<feature type="chain" id="PRO_5020323299" description="LRRCT domain-containing protein" evidence="5">
    <location>
        <begin position="22"/>
        <end position="621"/>
    </location>
</feature>
<evidence type="ECO:0000256" key="1">
    <source>
        <dbReference type="ARBA" id="ARBA00022614"/>
    </source>
</evidence>
<keyword evidence="2" id="KW-0677">Repeat</keyword>
<keyword evidence="7" id="KW-1185">Reference proteome</keyword>
<dbReference type="EMBL" id="CM016762">
    <property type="protein sequence ID" value="TMS36045.1"/>
    <property type="molecule type" value="Genomic_DNA"/>
</dbReference>
<feature type="region of interest" description="Disordered" evidence="3">
    <location>
        <begin position="470"/>
        <end position="489"/>
    </location>
</feature>
<keyword evidence="1" id="KW-0433">Leucine-rich repeat</keyword>
<dbReference type="SMART" id="SM00365">
    <property type="entry name" value="LRR_SD22"/>
    <property type="match status" value="5"/>
</dbReference>
<dbReference type="InterPro" id="IPR001611">
    <property type="entry name" value="Leu-rich_rpt"/>
</dbReference>
<dbReference type="Proteomes" id="UP000298663">
    <property type="component" value="Chromosome X"/>
</dbReference>
<dbReference type="PANTHER" id="PTHR24366">
    <property type="entry name" value="IG(IMMUNOGLOBULIN) AND LRR(LEUCINE RICH REPEAT) DOMAINS"/>
    <property type="match status" value="1"/>
</dbReference>
<protein>
    <recommendedName>
        <fullName evidence="8">LRRCT domain-containing protein</fullName>
    </recommendedName>
</protein>
<evidence type="ECO:0008006" key="8">
    <source>
        <dbReference type="Google" id="ProtNLM"/>
    </source>
</evidence>
<keyword evidence="4" id="KW-0812">Transmembrane</keyword>
<reference evidence="6 7" key="1">
    <citation type="journal article" date="2015" name="Genome Biol.">
        <title>Comparative genomics of Steinernema reveals deeply conserved gene regulatory networks.</title>
        <authorList>
            <person name="Dillman A.R."/>
            <person name="Macchietto M."/>
            <person name="Porter C.F."/>
            <person name="Rogers A."/>
            <person name="Williams B."/>
            <person name="Antoshechkin I."/>
            <person name="Lee M.M."/>
            <person name="Goodwin Z."/>
            <person name="Lu X."/>
            <person name="Lewis E.E."/>
            <person name="Goodrich-Blair H."/>
            <person name="Stock S.P."/>
            <person name="Adams B.J."/>
            <person name="Sternberg P.W."/>
            <person name="Mortazavi A."/>
        </authorList>
    </citation>
    <scope>NUCLEOTIDE SEQUENCE [LARGE SCALE GENOMIC DNA]</scope>
    <source>
        <strain evidence="6 7">ALL</strain>
    </source>
</reference>
<proteinExistence type="predicted"/>